<dbReference type="EMBL" id="PXVD01000053">
    <property type="protein sequence ID" value="MDJ1372783.1"/>
    <property type="molecule type" value="Genomic_DNA"/>
</dbReference>
<accession>A0ABT7CC62</accession>
<evidence type="ECO:0000313" key="2">
    <source>
        <dbReference type="Proteomes" id="UP001170379"/>
    </source>
</evidence>
<name>A0ABT7CC62_9MICO</name>
<evidence type="ECO:0000313" key="1">
    <source>
        <dbReference type="EMBL" id="MDJ1372783.1"/>
    </source>
</evidence>
<keyword evidence="2" id="KW-1185">Reference proteome</keyword>
<sequence length="121" mass="12687">MLPSAKWAKLVGMLVDDGALPREQGNIALSGTAPVSAFGMTWLTSPHITGTDPWLFDTAQLGGMADEKLLSEEFAAAGQTGVEASTTRISDNDSYLVRGRRVTVPIVTEPQAGVKLTGTGL</sequence>
<protein>
    <submittedName>
        <fullName evidence="1">Uncharacterized protein</fullName>
    </submittedName>
</protein>
<comment type="caution">
    <text evidence="1">The sequence shown here is derived from an EMBL/GenBank/DDBJ whole genome shotgun (WGS) entry which is preliminary data.</text>
</comment>
<proteinExistence type="predicted"/>
<gene>
    <name evidence="1" type="ORF">C7K25_15715</name>
</gene>
<organism evidence="1 2">
    <name type="scientific">Gulosibacter molinativorax</name>
    <dbReference type="NCBI Taxonomy" id="256821"/>
    <lineage>
        <taxon>Bacteria</taxon>
        <taxon>Bacillati</taxon>
        <taxon>Actinomycetota</taxon>
        <taxon>Actinomycetes</taxon>
        <taxon>Micrococcales</taxon>
        <taxon>Microbacteriaceae</taxon>
        <taxon>Gulosibacter</taxon>
    </lineage>
</organism>
<reference evidence="1" key="2">
    <citation type="journal article" date="2022" name="Sci. Rep.">
        <title>In silico prediction of the enzymes involved in the degradation of the herbicide molinate by Gulosibacter molinativorax ON4T.</title>
        <authorList>
            <person name="Lopes A.R."/>
            <person name="Bunin E."/>
            <person name="Viana A.T."/>
            <person name="Froufe H."/>
            <person name="Munoz-Merida A."/>
            <person name="Pinho D."/>
            <person name="Figueiredo J."/>
            <person name="Barroso C."/>
            <person name="Vaz-Moreira I."/>
            <person name="Bellanger X."/>
            <person name="Egas C."/>
            <person name="Nunes O.C."/>
        </authorList>
    </citation>
    <scope>NUCLEOTIDE SEQUENCE</scope>
    <source>
        <strain evidence="1">ON4</strain>
    </source>
</reference>
<reference evidence="1" key="1">
    <citation type="submission" date="2018-03" db="EMBL/GenBank/DDBJ databases">
        <authorList>
            <person name="Nunes O.C."/>
            <person name="Lopes A.R."/>
            <person name="Froufe H."/>
            <person name="Munoz-Merida A."/>
            <person name="Barroso C."/>
            <person name="Egas C."/>
        </authorList>
    </citation>
    <scope>NUCLEOTIDE SEQUENCE</scope>
    <source>
        <strain evidence="1">ON4</strain>
    </source>
</reference>
<dbReference type="Proteomes" id="UP001170379">
    <property type="component" value="Unassembled WGS sequence"/>
</dbReference>